<protein>
    <recommendedName>
        <fullName evidence="2">Protein HGH1 homolog</fullName>
    </recommendedName>
</protein>
<evidence type="ECO:0000313" key="6">
    <source>
        <dbReference type="WBParaSite" id="MBELARI_LOCUS21781"/>
    </source>
</evidence>
<accession>A0AAF3F5Y5</accession>
<dbReference type="InterPro" id="IPR016024">
    <property type="entry name" value="ARM-type_fold"/>
</dbReference>
<feature type="domain" description="Protein HGH1 C-terminal" evidence="4">
    <location>
        <begin position="273"/>
        <end position="342"/>
    </location>
</feature>
<dbReference type="InterPro" id="IPR007206">
    <property type="entry name" value="Protein_HGH1_C"/>
</dbReference>
<dbReference type="Pfam" id="PF04064">
    <property type="entry name" value="DUF384"/>
    <property type="match status" value="1"/>
</dbReference>
<dbReference type="InterPro" id="IPR039717">
    <property type="entry name" value="Hgh1"/>
</dbReference>
<dbReference type="InterPro" id="IPR007205">
    <property type="entry name" value="Protein_HGH1_N"/>
</dbReference>
<comment type="similarity">
    <text evidence="1">Belongs to the HGH1 family.</text>
</comment>
<evidence type="ECO:0000256" key="1">
    <source>
        <dbReference type="ARBA" id="ARBA00006712"/>
    </source>
</evidence>
<sequence length="356" mass="40269">MSAENDDFRDLITFLEPTTRLDVRRTALTYILEASAKLDGSAGTLYMREDKLLGKALLKLASSTMSDKNQCYAALTNFTSGSPEAADHVLQHKELVVDAWNACIKRLPYAEYASRLLANLSRHFPDRVYSLLNENADKFVPKIIEWLNASEESNVATFLGYVLVNLATLAPIRKDLIEKPELIPPIRSVLTLSEDERKREIAADILRNLCFDDGLHEQLLDENDQFLITLLTPLADAGDNLDDDEMEKLPLSLQYFEGSREKSLHIRQKIIESLYQLCSTRRGRTTLRKKGVYPLLRELDQATSEKADPNAPPPKMKPPTLLAQEEHTLHALIGILIREEEDLCISSDVHSLKDLR</sequence>
<dbReference type="SUPFAM" id="SSF48371">
    <property type="entry name" value="ARM repeat"/>
    <property type="match status" value="1"/>
</dbReference>
<dbReference type="AlphaFoldDB" id="A0AAF3F5Y5"/>
<dbReference type="Proteomes" id="UP000887575">
    <property type="component" value="Unassembled WGS sequence"/>
</dbReference>
<evidence type="ECO:0000259" key="4">
    <source>
        <dbReference type="Pfam" id="PF04064"/>
    </source>
</evidence>
<dbReference type="PANTHER" id="PTHR13387:SF9">
    <property type="entry name" value="PROTEIN HGH1 HOMOLOG"/>
    <property type="match status" value="1"/>
</dbReference>
<proteinExistence type="inferred from homology"/>
<feature type="domain" description="Protein HGH1 N-terminal" evidence="3">
    <location>
        <begin position="106"/>
        <end position="262"/>
    </location>
</feature>
<keyword evidence="5" id="KW-1185">Reference proteome</keyword>
<evidence type="ECO:0000256" key="2">
    <source>
        <dbReference type="ARBA" id="ARBA00014076"/>
    </source>
</evidence>
<reference evidence="6" key="1">
    <citation type="submission" date="2024-02" db="UniProtKB">
        <authorList>
            <consortium name="WormBaseParasite"/>
        </authorList>
    </citation>
    <scope>IDENTIFICATION</scope>
</reference>
<evidence type="ECO:0000313" key="5">
    <source>
        <dbReference type="Proteomes" id="UP000887575"/>
    </source>
</evidence>
<dbReference type="Pfam" id="PF04063">
    <property type="entry name" value="DUF383"/>
    <property type="match status" value="1"/>
</dbReference>
<evidence type="ECO:0000259" key="3">
    <source>
        <dbReference type="Pfam" id="PF04063"/>
    </source>
</evidence>
<name>A0AAF3F5Y5_9BILA</name>
<dbReference type="Gene3D" id="1.25.10.10">
    <property type="entry name" value="Leucine-rich Repeat Variant"/>
    <property type="match status" value="1"/>
</dbReference>
<organism evidence="5 6">
    <name type="scientific">Mesorhabditis belari</name>
    <dbReference type="NCBI Taxonomy" id="2138241"/>
    <lineage>
        <taxon>Eukaryota</taxon>
        <taxon>Metazoa</taxon>
        <taxon>Ecdysozoa</taxon>
        <taxon>Nematoda</taxon>
        <taxon>Chromadorea</taxon>
        <taxon>Rhabditida</taxon>
        <taxon>Rhabditina</taxon>
        <taxon>Rhabditomorpha</taxon>
        <taxon>Rhabditoidea</taxon>
        <taxon>Rhabditidae</taxon>
        <taxon>Mesorhabditinae</taxon>
        <taxon>Mesorhabditis</taxon>
    </lineage>
</organism>
<dbReference type="WBParaSite" id="MBELARI_LOCUS21781">
    <property type="protein sequence ID" value="MBELARI_LOCUS21781"/>
    <property type="gene ID" value="MBELARI_LOCUS21781"/>
</dbReference>
<dbReference type="PANTHER" id="PTHR13387">
    <property type="entry name" value="PROTEIN HGH1 HOMOLOG"/>
    <property type="match status" value="1"/>
</dbReference>
<dbReference type="InterPro" id="IPR011989">
    <property type="entry name" value="ARM-like"/>
</dbReference>